<gene>
    <name evidence="2" type="ORF">HOP40_01855</name>
</gene>
<reference evidence="2 3" key="1">
    <citation type="submission" date="2020-05" db="EMBL/GenBank/DDBJ databases">
        <authorList>
            <person name="Mo P."/>
        </authorList>
    </citation>
    <scope>NUCLEOTIDE SEQUENCE [LARGE SCALE GENOMIC DNA]</scope>
    <source>
        <strain evidence="2 3">Gen01</strain>
    </source>
</reference>
<proteinExistence type="predicted"/>
<protein>
    <submittedName>
        <fullName evidence="2">SEC-C domain-containing protein</fullName>
    </submittedName>
</protein>
<dbReference type="Pfam" id="PF02810">
    <property type="entry name" value="SEC-C"/>
    <property type="match status" value="1"/>
</dbReference>
<feature type="region of interest" description="Disordered" evidence="1">
    <location>
        <begin position="663"/>
        <end position="683"/>
    </location>
</feature>
<dbReference type="RefSeq" id="WP_172154109.1">
    <property type="nucleotide sequence ID" value="NZ_CP053564.1"/>
</dbReference>
<evidence type="ECO:0000313" key="2">
    <source>
        <dbReference type="EMBL" id="QJY44734.1"/>
    </source>
</evidence>
<dbReference type="KEGG" id="pbro:HOP40_01855"/>
<dbReference type="AlphaFoldDB" id="A0A6M6JA40"/>
<sequence>MDEAPLRFLFGTVPDAVPATPDECADLLDADRPGASDRELELRATVAGQILGGEHPDVWRTAQRLLDAGLTREDALDQLVGAIVFDGESADPVAVLDRLPVPGPDALAAAFVDLAREHGPVPIGELAVHMIARLDLHPDDAARLTDQAEERLHDDPDSPVVLLSPDLVVHVDALTEGIALTHRLSADERDGDRLDLLTDLAVFARTTAPTVDGAALSYGDDGSWAGPPGWLSAHRPGDLLAVRVAPDGAVSVEAVDDEPVAGPALLMTTRTAYDEETEETGLPLAAEDLVLAVLARDPAAFGRPRPPLVELAAATGLQHRDGEFAHEEAAWVRGEAFGVQVRLADAVGTERAAQASTAYELLADPASGAPALREALELLEDPATLVGVVDELAGDETPERIAALVAAGERLVAVAGSGGRAAVAEYVAAVAAERDGRVRDAEAHLRAASLAGRGWGLVEDRLAWYESDRGEAAAAYGRWSELELPDDDPDLAMVRRFAAATGPEPGRNAPCWCGSGRKYKQCHAGRPAVPPLPERVPWLHRKALAYLERRGGTDGDVYDYAALRDPDPAVALADPLTLDVVLHEGGWFGKFLAERGPLLPADEAELAASWTEVDRAVHEVVEVRPHGLTVRDLAGGGVVEVTERAAGRELVAGALLCARAVPDGSPVNGSGPDGSGPGGSGRRFVGGLFRVPDGRGPELAEVLATRDGAALLAWVASAG</sequence>
<dbReference type="InterPro" id="IPR004027">
    <property type="entry name" value="SEC_C_motif"/>
</dbReference>
<name>A0A6M6JA40_9PSEU</name>
<dbReference type="Proteomes" id="UP000505377">
    <property type="component" value="Chromosome"/>
</dbReference>
<accession>A0A6M6JA40</accession>
<keyword evidence="3" id="KW-1185">Reference proteome</keyword>
<evidence type="ECO:0000313" key="3">
    <source>
        <dbReference type="Proteomes" id="UP000505377"/>
    </source>
</evidence>
<dbReference type="SUPFAM" id="SSF103642">
    <property type="entry name" value="Sec-C motif"/>
    <property type="match status" value="1"/>
</dbReference>
<evidence type="ECO:0000256" key="1">
    <source>
        <dbReference type="SAM" id="MobiDB-lite"/>
    </source>
</evidence>
<dbReference type="Gene3D" id="3.10.450.50">
    <property type="match status" value="1"/>
</dbReference>
<dbReference type="EMBL" id="CP053564">
    <property type="protein sequence ID" value="QJY44734.1"/>
    <property type="molecule type" value="Genomic_DNA"/>
</dbReference>
<organism evidence="2 3">
    <name type="scientific">Pseudonocardia broussonetiae</name>
    <dbReference type="NCBI Taxonomy" id="2736640"/>
    <lineage>
        <taxon>Bacteria</taxon>
        <taxon>Bacillati</taxon>
        <taxon>Actinomycetota</taxon>
        <taxon>Actinomycetes</taxon>
        <taxon>Pseudonocardiales</taxon>
        <taxon>Pseudonocardiaceae</taxon>
        <taxon>Pseudonocardia</taxon>
    </lineage>
</organism>
<feature type="compositionally biased region" description="Gly residues" evidence="1">
    <location>
        <begin position="671"/>
        <end position="681"/>
    </location>
</feature>